<evidence type="ECO:0000256" key="2">
    <source>
        <dbReference type="ARBA" id="ARBA00005189"/>
    </source>
</evidence>
<evidence type="ECO:0000313" key="14">
    <source>
        <dbReference type="EMBL" id="GII58028.1"/>
    </source>
</evidence>
<feature type="domain" description="O-acyltransferase WSD1 C-terminal" evidence="13">
    <location>
        <begin position="332"/>
        <end position="480"/>
    </location>
</feature>
<keyword evidence="6 11" id="KW-0808">Transferase</keyword>
<gene>
    <name evidence="14" type="ORF">Pth03_64170</name>
</gene>
<dbReference type="SUPFAM" id="SSF52777">
    <property type="entry name" value="CoA-dependent acyltransferases"/>
    <property type="match status" value="2"/>
</dbReference>
<keyword evidence="7 11" id="KW-0319">Glycerol metabolism</keyword>
<evidence type="ECO:0000256" key="1">
    <source>
        <dbReference type="ARBA" id="ARBA00004771"/>
    </source>
</evidence>
<reference evidence="14" key="1">
    <citation type="submission" date="2021-01" db="EMBL/GenBank/DDBJ databases">
        <title>Whole genome shotgun sequence of Planotetraspora thailandica NBRC 104271.</title>
        <authorList>
            <person name="Komaki H."/>
            <person name="Tamura T."/>
        </authorList>
    </citation>
    <scope>NUCLEOTIDE SEQUENCE</scope>
    <source>
        <strain evidence="14">NBRC 104271</strain>
    </source>
</reference>
<dbReference type="UniPathway" id="UPA00282"/>
<comment type="pathway">
    <text evidence="1 11">Glycerolipid metabolism; triacylglycerol biosynthesis.</text>
</comment>
<evidence type="ECO:0000256" key="10">
    <source>
        <dbReference type="ARBA" id="ARBA00048109"/>
    </source>
</evidence>
<evidence type="ECO:0000256" key="3">
    <source>
        <dbReference type="ARBA" id="ARBA00009587"/>
    </source>
</evidence>
<comment type="similarity">
    <text evidence="3 11">Belongs to the long-chain O-acyltransferase family.</text>
</comment>
<dbReference type="GO" id="GO:0006071">
    <property type="term" value="P:glycerol metabolic process"/>
    <property type="evidence" value="ECO:0007669"/>
    <property type="project" value="UniProtKB-KW"/>
</dbReference>
<protein>
    <recommendedName>
        <fullName evidence="4 11">Diacylglycerol O-acyltransferase</fullName>
        <ecNumber evidence="4 11">2.3.1.20</ecNumber>
    </recommendedName>
</protein>
<proteinExistence type="inferred from homology"/>
<evidence type="ECO:0000256" key="8">
    <source>
        <dbReference type="ARBA" id="ARBA00023098"/>
    </source>
</evidence>
<keyword evidence="5 11" id="KW-0444">Lipid biosynthesis</keyword>
<evidence type="ECO:0000256" key="4">
    <source>
        <dbReference type="ARBA" id="ARBA00013244"/>
    </source>
</evidence>
<evidence type="ECO:0000256" key="7">
    <source>
        <dbReference type="ARBA" id="ARBA00022798"/>
    </source>
</evidence>
<evidence type="ECO:0000313" key="15">
    <source>
        <dbReference type="Proteomes" id="UP000605992"/>
    </source>
</evidence>
<dbReference type="NCBIfam" id="TIGR02946">
    <property type="entry name" value="acyl_WS_DGAT"/>
    <property type="match status" value="1"/>
</dbReference>
<dbReference type="EMBL" id="BOOR01000059">
    <property type="protein sequence ID" value="GII58028.1"/>
    <property type="molecule type" value="Genomic_DNA"/>
</dbReference>
<dbReference type="InterPro" id="IPR009721">
    <property type="entry name" value="O-acyltransferase_WSD1_C"/>
</dbReference>
<dbReference type="Gene3D" id="3.30.559.30">
    <property type="entry name" value="Nonribosomal peptide synthetase, condensation domain"/>
    <property type="match status" value="1"/>
</dbReference>
<dbReference type="GO" id="GO:0004144">
    <property type="term" value="F:diacylglycerol O-acyltransferase activity"/>
    <property type="evidence" value="ECO:0007669"/>
    <property type="project" value="UniProtKB-EC"/>
</dbReference>
<dbReference type="PANTHER" id="PTHR31650">
    <property type="entry name" value="O-ACYLTRANSFERASE (WSD1-LIKE) FAMILY PROTEIN"/>
    <property type="match status" value="1"/>
</dbReference>
<dbReference type="InterPro" id="IPR045034">
    <property type="entry name" value="O-acyltransferase_WSD1-like"/>
</dbReference>
<comment type="caution">
    <text evidence="14">The sequence shown here is derived from an EMBL/GenBank/DDBJ whole genome shotgun (WGS) entry which is preliminary data.</text>
</comment>
<evidence type="ECO:0000259" key="13">
    <source>
        <dbReference type="Pfam" id="PF06974"/>
    </source>
</evidence>
<evidence type="ECO:0000256" key="11">
    <source>
        <dbReference type="RuleBase" id="RU361241"/>
    </source>
</evidence>
<dbReference type="EC" id="2.3.1.20" evidence="4 11"/>
<evidence type="ECO:0000256" key="5">
    <source>
        <dbReference type="ARBA" id="ARBA00022516"/>
    </source>
</evidence>
<dbReference type="Pfam" id="PF06974">
    <property type="entry name" value="WS_DGAT_C"/>
    <property type="match status" value="1"/>
</dbReference>
<dbReference type="AlphaFoldDB" id="A0A8J3XZH7"/>
<dbReference type="Pfam" id="PF03007">
    <property type="entry name" value="WS_DGAT_cat"/>
    <property type="match status" value="1"/>
</dbReference>
<dbReference type="GO" id="GO:0005886">
    <property type="term" value="C:plasma membrane"/>
    <property type="evidence" value="ECO:0007669"/>
    <property type="project" value="TreeGrafter"/>
</dbReference>
<sequence length="487" mass="53343">MGRQLSALDAQFLNFETATNLAHIAGLSILDPSTAPGGVITRDDLVDLLSRRLHLAPPLRRRLVEVPLGLDHPYWAEDEEVDFDYHVRELALAPPGSDHQLAAQAARLHSRRLDRRRPLWELYLIHGLSGGRVAIYTKVHHSAIDGVTGAEVLAALMDFTPVPREVDPPQEEPDVPFWESAAYAPEPVEMLIRGIARVLDNPLALMRFLGEAVARLDEVPIVSQIPGAGLLARLVRGTRAGLPGLPRMSVPRTPFSGRVSEHRRFAFGAVSLDEVKQVKNAFGVTVNDVVLALCATALRRWLAKRDELPRLPLVAGIPLSTRGQRADDTLANEVTLALTTIPTDVADPEERLRTVSRNMKVVKERFAAAPATWLLEFSQAMPAALSALANRAAFRLASRTAPAMNLLISNVPGPQSPLYICGGRVLAQYPMSVITDVSGGINMTVFSYDGRIDFGIVADREMVPDVWDLIDYLRDALAELVRLARAS</sequence>
<dbReference type="PANTHER" id="PTHR31650:SF1">
    <property type="entry name" value="WAX ESTER SYNTHASE_DIACYLGLYCEROL ACYLTRANSFERASE 4-RELATED"/>
    <property type="match status" value="1"/>
</dbReference>
<name>A0A8J3XZH7_9ACTN</name>
<dbReference type="GO" id="GO:0071731">
    <property type="term" value="P:response to nitric oxide"/>
    <property type="evidence" value="ECO:0007669"/>
    <property type="project" value="TreeGrafter"/>
</dbReference>
<dbReference type="GO" id="GO:0051701">
    <property type="term" value="P:biological process involved in interaction with host"/>
    <property type="evidence" value="ECO:0007669"/>
    <property type="project" value="TreeGrafter"/>
</dbReference>
<comment type="catalytic activity">
    <reaction evidence="10 11">
        <text>an acyl-CoA + a 1,2-diacyl-sn-glycerol = a triacyl-sn-glycerol + CoA</text>
        <dbReference type="Rhea" id="RHEA:10868"/>
        <dbReference type="ChEBI" id="CHEBI:17815"/>
        <dbReference type="ChEBI" id="CHEBI:57287"/>
        <dbReference type="ChEBI" id="CHEBI:58342"/>
        <dbReference type="ChEBI" id="CHEBI:64615"/>
        <dbReference type="EC" id="2.3.1.20"/>
    </reaction>
</comment>
<dbReference type="GO" id="GO:0001666">
    <property type="term" value="P:response to hypoxia"/>
    <property type="evidence" value="ECO:0007669"/>
    <property type="project" value="TreeGrafter"/>
</dbReference>
<keyword evidence="8 11" id="KW-0443">Lipid metabolism</keyword>
<accession>A0A8J3XZH7</accession>
<dbReference type="Proteomes" id="UP000605992">
    <property type="component" value="Unassembled WGS sequence"/>
</dbReference>
<dbReference type="InterPro" id="IPR014292">
    <property type="entry name" value="Acyl_transf_WS/DGAT"/>
</dbReference>
<feature type="domain" description="O-acyltransferase WSD1-like N-terminal" evidence="12">
    <location>
        <begin position="5"/>
        <end position="290"/>
    </location>
</feature>
<evidence type="ECO:0000256" key="9">
    <source>
        <dbReference type="ARBA" id="ARBA00023315"/>
    </source>
</evidence>
<organism evidence="14 15">
    <name type="scientific">Planotetraspora thailandica</name>
    <dbReference type="NCBI Taxonomy" id="487172"/>
    <lineage>
        <taxon>Bacteria</taxon>
        <taxon>Bacillati</taxon>
        <taxon>Actinomycetota</taxon>
        <taxon>Actinomycetes</taxon>
        <taxon>Streptosporangiales</taxon>
        <taxon>Streptosporangiaceae</taxon>
        <taxon>Planotetraspora</taxon>
    </lineage>
</organism>
<dbReference type="GO" id="GO:0019432">
    <property type="term" value="P:triglyceride biosynthetic process"/>
    <property type="evidence" value="ECO:0007669"/>
    <property type="project" value="UniProtKB-UniPathway"/>
</dbReference>
<dbReference type="InterPro" id="IPR004255">
    <property type="entry name" value="O-acyltransferase_WSD1_N"/>
</dbReference>
<evidence type="ECO:0000259" key="12">
    <source>
        <dbReference type="Pfam" id="PF03007"/>
    </source>
</evidence>
<comment type="pathway">
    <text evidence="2">Lipid metabolism.</text>
</comment>
<keyword evidence="9 11" id="KW-0012">Acyltransferase</keyword>
<evidence type="ECO:0000256" key="6">
    <source>
        <dbReference type="ARBA" id="ARBA00022679"/>
    </source>
</evidence>
<dbReference type="RefSeq" id="WP_203948138.1">
    <property type="nucleotide sequence ID" value="NZ_BOOR01000059.1"/>
</dbReference>
<keyword evidence="15" id="KW-1185">Reference proteome</keyword>